<dbReference type="GO" id="GO:0030148">
    <property type="term" value="P:sphingolipid biosynthetic process"/>
    <property type="evidence" value="ECO:0007669"/>
    <property type="project" value="TreeGrafter"/>
</dbReference>
<comment type="catalytic activity">
    <reaction evidence="10">
        <text>a very-long-chain acyl-CoA + malonyl-CoA + H(+) = a very-long-chain 3-oxoacyl-CoA + CO2 + CoA</text>
        <dbReference type="Rhea" id="RHEA:32727"/>
        <dbReference type="ChEBI" id="CHEBI:15378"/>
        <dbReference type="ChEBI" id="CHEBI:16526"/>
        <dbReference type="ChEBI" id="CHEBI:57287"/>
        <dbReference type="ChEBI" id="CHEBI:57384"/>
        <dbReference type="ChEBI" id="CHEBI:90725"/>
        <dbReference type="ChEBI" id="CHEBI:90736"/>
        <dbReference type="EC" id="2.3.1.199"/>
    </reaction>
</comment>
<dbReference type="EC" id="2.3.1.199" evidence="10"/>
<feature type="transmembrane region" description="Helical" evidence="10">
    <location>
        <begin position="112"/>
        <end position="135"/>
    </location>
</feature>
<dbReference type="GO" id="GO:0034625">
    <property type="term" value="P:fatty acid elongation, monounsaturated fatty acid"/>
    <property type="evidence" value="ECO:0007669"/>
    <property type="project" value="TreeGrafter"/>
</dbReference>
<dbReference type="GO" id="GO:0019367">
    <property type="term" value="P:fatty acid elongation, saturated fatty acid"/>
    <property type="evidence" value="ECO:0007669"/>
    <property type="project" value="TreeGrafter"/>
</dbReference>
<evidence type="ECO:0000256" key="6">
    <source>
        <dbReference type="ARBA" id="ARBA00022989"/>
    </source>
</evidence>
<dbReference type="EMBL" id="MW380228">
    <property type="protein sequence ID" value="QXU64625.1"/>
    <property type="molecule type" value="mRNA"/>
</dbReference>
<evidence type="ECO:0000256" key="1">
    <source>
        <dbReference type="ARBA" id="ARBA00004141"/>
    </source>
</evidence>
<dbReference type="GO" id="GO:0009922">
    <property type="term" value="F:fatty acid elongase activity"/>
    <property type="evidence" value="ECO:0007669"/>
    <property type="project" value="UniProtKB-EC"/>
</dbReference>
<feature type="transmembrane region" description="Helical" evidence="10">
    <location>
        <begin position="147"/>
        <end position="165"/>
    </location>
</feature>
<evidence type="ECO:0000256" key="7">
    <source>
        <dbReference type="ARBA" id="ARBA00023098"/>
    </source>
</evidence>
<evidence type="ECO:0000313" key="11">
    <source>
        <dbReference type="EMBL" id="QXU64625.1"/>
    </source>
</evidence>
<feature type="transmembrane region" description="Helical" evidence="10">
    <location>
        <begin position="69"/>
        <end position="92"/>
    </location>
</feature>
<dbReference type="PANTHER" id="PTHR11157:SF21">
    <property type="entry name" value="ELONGATION OF VERY LONG CHAIN FATTY ACIDS PROTEIN"/>
    <property type="match status" value="1"/>
</dbReference>
<keyword evidence="9 10" id="KW-0275">Fatty acid biosynthesis</keyword>
<evidence type="ECO:0000256" key="5">
    <source>
        <dbReference type="ARBA" id="ARBA00022832"/>
    </source>
</evidence>
<keyword evidence="2 10" id="KW-0444">Lipid biosynthesis</keyword>
<feature type="transmembrane region" description="Helical" evidence="10">
    <location>
        <begin position="238"/>
        <end position="257"/>
    </location>
</feature>
<feature type="transmembrane region" description="Helical" evidence="10">
    <location>
        <begin position="210"/>
        <end position="226"/>
    </location>
</feature>
<dbReference type="InterPro" id="IPR002076">
    <property type="entry name" value="ELO_fam"/>
</dbReference>
<comment type="subcellular location">
    <subcellularLocation>
        <location evidence="1">Membrane</location>
        <topology evidence="1">Multi-pass membrane protein</topology>
    </subcellularLocation>
</comment>
<evidence type="ECO:0000256" key="2">
    <source>
        <dbReference type="ARBA" id="ARBA00022516"/>
    </source>
</evidence>
<comment type="similarity">
    <text evidence="10">Belongs to the ELO family.</text>
</comment>
<evidence type="ECO:0000256" key="8">
    <source>
        <dbReference type="ARBA" id="ARBA00023136"/>
    </source>
</evidence>
<gene>
    <name evidence="11" type="primary">Elo14</name>
</gene>
<dbReference type="PANTHER" id="PTHR11157">
    <property type="entry name" value="FATTY ACID ACYL TRANSFERASE-RELATED"/>
    <property type="match status" value="1"/>
</dbReference>
<accession>A0A8F7GPG0</accession>
<evidence type="ECO:0000256" key="4">
    <source>
        <dbReference type="ARBA" id="ARBA00022692"/>
    </source>
</evidence>
<keyword evidence="5 10" id="KW-0276">Fatty acid metabolism</keyword>
<keyword evidence="4 10" id="KW-0812">Transmembrane</keyword>
<keyword evidence="6 10" id="KW-1133">Transmembrane helix</keyword>
<sequence length="266" mass="31783">MAALIKETIGFYNVYIVGKSDPRSRDWFLMDSFAYPFIILFLYFNFVLSWGPRFMINREPFKLNLILRLYNTIQILLNIYVLERCLTLGWFGRYRLLCEPVDWSESDHALEIARGVWVFFMIKFTDLLDTVFFVLRKRDRQVSFLHLYHHAGMFFMSYCSVKYAPGGHFTFVGLVNSIVHIIMYAYYLLVNIRPQYRYAWWKKCITQIQLVQFFLIAMHNTAILFMSRETCSTSRAQAVLLAVQTSVITLFFADFYYKEYIKPKRK</sequence>
<dbReference type="GO" id="GO:0042761">
    <property type="term" value="P:very long-chain fatty acid biosynthetic process"/>
    <property type="evidence" value="ECO:0007669"/>
    <property type="project" value="TreeGrafter"/>
</dbReference>
<evidence type="ECO:0000256" key="9">
    <source>
        <dbReference type="ARBA" id="ARBA00023160"/>
    </source>
</evidence>
<feature type="transmembrane region" description="Helical" evidence="10">
    <location>
        <begin position="171"/>
        <end position="189"/>
    </location>
</feature>
<evidence type="ECO:0000256" key="10">
    <source>
        <dbReference type="RuleBase" id="RU361115"/>
    </source>
</evidence>
<dbReference type="AlphaFoldDB" id="A0A8F7GPG0"/>
<dbReference type="Pfam" id="PF01151">
    <property type="entry name" value="ELO"/>
    <property type="match status" value="1"/>
</dbReference>
<reference evidence="11" key="1">
    <citation type="submission" date="2020-12" db="EMBL/GenBank/DDBJ databases">
        <authorList>
            <person name="Pei X.-J."/>
        </authorList>
    </citation>
    <scope>NUCLEOTIDE SEQUENCE</scope>
</reference>
<keyword evidence="3 10" id="KW-0808">Transferase</keyword>
<keyword evidence="8 10" id="KW-0472">Membrane</keyword>
<dbReference type="GO" id="GO:0034626">
    <property type="term" value="P:fatty acid elongation, polyunsaturated fatty acid"/>
    <property type="evidence" value="ECO:0007669"/>
    <property type="project" value="TreeGrafter"/>
</dbReference>
<dbReference type="GO" id="GO:0005789">
    <property type="term" value="C:endoplasmic reticulum membrane"/>
    <property type="evidence" value="ECO:0007669"/>
    <property type="project" value="TreeGrafter"/>
</dbReference>
<keyword evidence="7 10" id="KW-0443">Lipid metabolism</keyword>
<feature type="transmembrane region" description="Helical" evidence="10">
    <location>
        <begin position="27"/>
        <end position="48"/>
    </location>
</feature>
<proteinExistence type="evidence at transcript level"/>
<evidence type="ECO:0000256" key="3">
    <source>
        <dbReference type="ARBA" id="ARBA00022679"/>
    </source>
</evidence>
<organism evidence="11">
    <name type="scientific">Blattella germanica</name>
    <name type="common">German cockroach</name>
    <name type="synonym">Blatta germanica</name>
    <dbReference type="NCBI Taxonomy" id="6973"/>
    <lineage>
        <taxon>Eukaryota</taxon>
        <taxon>Metazoa</taxon>
        <taxon>Ecdysozoa</taxon>
        <taxon>Arthropoda</taxon>
        <taxon>Hexapoda</taxon>
        <taxon>Insecta</taxon>
        <taxon>Pterygota</taxon>
        <taxon>Neoptera</taxon>
        <taxon>Polyneoptera</taxon>
        <taxon>Dictyoptera</taxon>
        <taxon>Blattodea</taxon>
        <taxon>Blaberoidea</taxon>
        <taxon>Blattellidae</taxon>
        <taxon>Blattella</taxon>
    </lineage>
</organism>
<protein>
    <recommendedName>
        <fullName evidence="10">Elongation of very long chain fatty acids protein</fullName>
        <ecNumber evidence="10">2.3.1.199</ecNumber>
    </recommendedName>
    <alternativeName>
        <fullName evidence="10">Very-long-chain 3-oxoacyl-CoA synthase</fullName>
    </alternativeName>
</protein>
<name>A0A8F7GPG0_BLAGE</name>